<dbReference type="Pfam" id="PF16125">
    <property type="entry name" value="DUF4837"/>
    <property type="match status" value="1"/>
</dbReference>
<accession>A0A2S7T9B5</accession>
<dbReference type="PROSITE" id="PS51257">
    <property type="entry name" value="PROKAR_LIPOPROTEIN"/>
    <property type="match status" value="1"/>
</dbReference>
<organism evidence="1 2">
    <name type="scientific">Aureicoccus marinus</name>
    <dbReference type="NCBI Taxonomy" id="754435"/>
    <lineage>
        <taxon>Bacteria</taxon>
        <taxon>Pseudomonadati</taxon>
        <taxon>Bacteroidota</taxon>
        <taxon>Flavobacteriia</taxon>
        <taxon>Flavobacteriales</taxon>
        <taxon>Flavobacteriaceae</taxon>
        <taxon>Aureicoccus</taxon>
    </lineage>
</organism>
<dbReference type="EMBL" id="MQVX01000001">
    <property type="protein sequence ID" value="PQJ16244.1"/>
    <property type="molecule type" value="Genomic_DNA"/>
</dbReference>
<evidence type="ECO:0000313" key="2">
    <source>
        <dbReference type="Proteomes" id="UP000239366"/>
    </source>
</evidence>
<sequence length="331" mass="36981">MRKALIVAFALLLGVTSCDESKEKRNYLPGSTGAVNSLFVVVDNGLWNGAVGDRIRDHFAASIVGMPWDEPKFSITQIPPSVFKGTTTHARSLLLVTQDSVAQSYISPDAYAKPQRVAVVKGTTEAEMIAGLDAIAEEAIKSFRDNEMEEAQKRFKRSLSKTKVLQEKFGIDLTLPSIYAVGREEDQFVWIDRPVENGTMNLLVYTMPSNSFSQDSTFVSDIIAMRDSIGKQFIPGPDMPGKVTYMKTEQIFAPSVFPTEVGGKKAAEVRGIWEIHNYPMAGPYVTFILNDKENDRKLVLEGFVFAPQTEKRDYMFELEAVIRSVRWLDSK</sequence>
<gene>
    <name evidence="1" type="ORF">BST99_11385</name>
</gene>
<evidence type="ECO:0000313" key="1">
    <source>
        <dbReference type="EMBL" id="PQJ16244.1"/>
    </source>
</evidence>
<dbReference type="OrthoDB" id="1115230at2"/>
<reference evidence="2" key="1">
    <citation type="submission" date="2016-11" db="EMBL/GenBank/DDBJ databases">
        <title>Trade-off between light-utilization and light-protection in marine flavobacteria.</title>
        <authorList>
            <person name="Kumagai Y."/>
            <person name="Yoshizawa S."/>
            <person name="Kogure K."/>
        </authorList>
    </citation>
    <scope>NUCLEOTIDE SEQUENCE [LARGE SCALE GENOMIC DNA]</scope>
    <source>
        <strain evidence="2">SG-18</strain>
    </source>
</reference>
<keyword evidence="2" id="KW-1185">Reference proteome</keyword>
<dbReference type="RefSeq" id="WP_105001919.1">
    <property type="nucleotide sequence ID" value="NZ_MQVX01000001.1"/>
</dbReference>
<protein>
    <submittedName>
        <fullName evidence="1">DUF4837 domain-containing protein</fullName>
    </submittedName>
</protein>
<dbReference type="AlphaFoldDB" id="A0A2S7T9B5"/>
<proteinExistence type="predicted"/>
<comment type="caution">
    <text evidence="1">The sequence shown here is derived from an EMBL/GenBank/DDBJ whole genome shotgun (WGS) entry which is preliminary data.</text>
</comment>
<dbReference type="InterPro" id="IPR032286">
    <property type="entry name" value="DUF4837"/>
</dbReference>
<dbReference type="Proteomes" id="UP000239366">
    <property type="component" value="Unassembled WGS sequence"/>
</dbReference>
<name>A0A2S7T9B5_9FLAO</name>